<feature type="domain" description="AB hydrolase-1" evidence="2">
    <location>
        <begin position="8"/>
        <end position="237"/>
    </location>
</feature>
<dbReference type="Gene3D" id="3.40.50.1820">
    <property type="entry name" value="alpha/beta hydrolase"/>
    <property type="match status" value="1"/>
</dbReference>
<comment type="caution">
    <text evidence="3">The sequence shown here is derived from an EMBL/GenBank/DDBJ whole genome shotgun (WGS) entry which is preliminary data.</text>
</comment>
<dbReference type="InterPro" id="IPR000073">
    <property type="entry name" value="AB_hydrolase_1"/>
</dbReference>
<evidence type="ECO:0000313" key="4">
    <source>
        <dbReference type="Proteomes" id="UP000662466"/>
    </source>
</evidence>
<organism evidence="3 4">
    <name type="scientific">Aspergillus hiratsukae</name>
    <dbReference type="NCBI Taxonomy" id="1194566"/>
    <lineage>
        <taxon>Eukaryota</taxon>
        <taxon>Fungi</taxon>
        <taxon>Dikarya</taxon>
        <taxon>Ascomycota</taxon>
        <taxon>Pezizomycotina</taxon>
        <taxon>Eurotiomycetes</taxon>
        <taxon>Eurotiomycetidae</taxon>
        <taxon>Eurotiales</taxon>
        <taxon>Aspergillaceae</taxon>
        <taxon>Aspergillus</taxon>
        <taxon>Aspergillus subgen. Fumigati</taxon>
    </lineage>
</organism>
<name>A0A8H6QIT2_9EURO</name>
<dbReference type="AlphaFoldDB" id="A0A8H6QIT2"/>
<dbReference type="InterPro" id="IPR029058">
    <property type="entry name" value="AB_hydrolase_fold"/>
</dbReference>
<feature type="compositionally biased region" description="Polar residues" evidence="1">
    <location>
        <begin position="319"/>
        <end position="335"/>
    </location>
</feature>
<dbReference type="EMBL" id="JACBAF010001841">
    <property type="protein sequence ID" value="KAF7172671.1"/>
    <property type="molecule type" value="Genomic_DNA"/>
</dbReference>
<accession>A0A8H6QIT2</accession>
<proteinExistence type="predicted"/>
<dbReference type="PANTHER" id="PTHR37017:SF11">
    <property type="entry name" value="ESTERASE_LIPASE_THIOESTERASE DOMAIN-CONTAINING PROTEIN"/>
    <property type="match status" value="1"/>
</dbReference>
<gene>
    <name evidence="3" type="ORF">CNMCM6106_006838</name>
</gene>
<dbReference type="InterPro" id="IPR052897">
    <property type="entry name" value="Sec-Metab_Biosynth_Hydrolase"/>
</dbReference>
<dbReference type="PANTHER" id="PTHR37017">
    <property type="entry name" value="AB HYDROLASE-1 DOMAIN-CONTAINING PROTEIN-RELATED"/>
    <property type="match status" value="1"/>
</dbReference>
<dbReference type="Pfam" id="PF12697">
    <property type="entry name" value="Abhydrolase_6"/>
    <property type="match status" value="1"/>
</dbReference>
<feature type="compositionally biased region" description="Basic and acidic residues" evidence="1">
    <location>
        <begin position="307"/>
        <end position="316"/>
    </location>
</feature>
<dbReference type="SUPFAM" id="SSF53474">
    <property type="entry name" value="alpha/beta-Hydrolases"/>
    <property type="match status" value="1"/>
</dbReference>
<dbReference type="Proteomes" id="UP000662466">
    <property type="component" value="Unassembled WGS sequence"/>
</dbReference>
<reference evidence="3" key="1">
    <citation type="submission" date="2020-06" db="EMBL/GenBank/DDBJ databases">
        <title>Draft genome sequences of strains closely related to Aspergillus parafelis and Aspergillus hiratsukae.</title>
        <authorList>
            <person name="Dos Santos R.A.C."/>
            <person name="Rivero-Menendez O."/>
            <person name="Steenwyk J.L."/>
            <person name="Mead M.E."/>
            <person name="Goldman G.H."/>
            <person name="Alastruey-Izquierdo A."/>
            <person name="Rokas A."/>
        </authorList>
    </citation>
    <scope>NUCLEOTIDE SEQUENCE</scope>
    <source>
        <strain evidence="3">CNM-CM6106</strain>
    </source>
</reference>
<evidence type="ECO:0000313" key="3">
    <source>
        <dbReference type="EMBL" id="KAF7172671.1"/>
    </source>
</evidence>
<sequence length="335" mass="37087">MSSDKPTIFFIPGAWHLPDGFDDVRTSLAIRGFPSESVALPSIGAEPPSKGLADDTIFVQNEIERLSNQGKQIVVVAHSYGGMVGAGALKGMGYAERQKTGKQGGVLMLVYMAAFVARSGTSLLDMIGGKWLPWNQLDGNYVRAADAPQIFYHDLPVQEQEKWTSKLVHTSRAAFEDPVSHEPWHDLPCMYIFCEEDRAIPLSAQESMAGLLGDHSQFRCKSSHSPFLSMPDKVAEACEMAANIGLGKHNMHDRCIAQGGLRENLHAIMRKQKQSDDVKARSYRKHSPTANHGQAHREPQNQTRNARIMEYKRIDGEAETTTPQNTEEIIVSTQT</sequence>
<evidence type="ECO:0000259" key="2">
    <source>
        <dbReference type="Pfam" id="PF12697"/>
    </source>
</evidence>
<protein>
    <recommendedName>
        <fullName evidence="2">AB hydrolase-1 domain-containing protein</fullName>
    </recommendedName>
</protein>
<feature type="region of interest" description="Disordered" evidence="1">
    <location>
        <begin position="271"/>
        <end position="335"/>
    </location>
</feature>
<evidence type="ECO:0000256" key="1">
    <source>
        <dbReference type="SAM" id="MobiDB-lite"/>
    </source>
</evidence>